<evidence type="ECO:0000256" key="1">
    <source>
        <dbReference type="ARBA" id="ARBA00005820"/>
    </source>
</evidence>
<dbReference type="PROSITE" id="PS51755">
    <property type="entry name" value="OMPR_PHOB"/>
    <property type="match status" value="1"/>
</dbReference>
<dbReference type="SMART" id="SM00862">
    <property type="entry name" value="Trans_reg_C"/>
    <property type="match status" value="1"/>
</dbReference>
<proteinExistence type="inferred from homology"/>
<feature type="DNA-binding region" description="OmpR/PhoB-type" evidence="5">
    <location>
        <begin position="1"/>
        <end position="92"/>
    </location>
</feature>
<dbReference type="SMART" id="SM00382">
    <property type="entry name" value="AAA"/>
    <property type="match status" value="1"/>
</dbReference>
<evidence type="ECO:0000259" key="7">
    <source>
        <dbReference type="PROSITE" id="PS51755"/>
    </source>
</evidence>
<evidence type="ECO:0000256" key="6">
    <source>
        <dbReference type="SAM" id="MobiDB-lite"/>
    </source>
</evidence>
<evidence type="ECO:0000313" key="8">
    <source>
        <dbReference type="EMBL" id="GIF60295.1"/>
    </source>
</evidence>
<keyword evidence="3 5" id="KW-0238">DNA-binding</keyword>
<dbReference type="InterPro" id="IPR016032">
    <property type="entry name" value="Sig_transdc_resp-reg_C-effctor"/>
</dbReference>
<dbReference type="PANTHER" id="PTHR35807">
    <property type="entry name" value="TRANSCRIPTIONAL REGULATOR REDD-RELATED"/>
    <property type="match status" value="1"/>
</dbReference>
<organism evidence="8 9">
    <name type="scientific">Asanoa iriomotensis</name>
    <dbReference type="NCBI Taxonomy" id="234613"/>
    <lineage>
        <taxon>Bacteria</taxon>
        <taxon>Bacillati</taxon>
        <taxon>Actinomycetota</taxon>
        <taxon>Actinomycetes</taxon>
        <taxon>Micromonosporales</taxon>
        <taxon>Micromonosporaceae</taxon>
        <taxon>Asanoa</taxon>
    </lineage>
</organism>
<keyword evidence="9" id="KW-1185">Reference proteome</keyword>
<dbReference type="InterPro" id="IPR005158">
    <property type="entry name" value="BTAD"/>
</dbReference>
<dbReference type="Gene3D" id="3.40.50.300">
    <property type="entry name" value="P-loop containing nucleotide triphosphate hydrolases"/>
    <property type="match status" value="1"/>
</dbReference>
<evidence type="ECO:0000313" key="9">
    <source>
        <dbReference type="Proteomes" id="UP000624325"/>
    </source>
</evidence>
<feature type="region of interest" description="Disordered" evidence="6">
    <location>
        <begin position="973"/>
        <end position="992"/>
    </location>
</feature>
<dbReference type="Pfam" id="PF13432">
    <property type="entry name" value="TPR_16"/>
    <property type="match status" value="1"/>
</dbReference>
<dbReference type="SMART" id="SM01043">
    <property type="entry name" value="BTAD"/>
    <property type="match status" value="1"/>
</dbReference>
<keyword evidence="4" id="KW-0804">Transcription</keyword>
<protein>
    <submittedName>
        <fullName evidence="8">SARP family transcriptional regulator</fullName>
    </submittedName>
</protein>
<dbReference type="InterPro" id="IPR011990">
    <property type="entry name" value="TPR-like_helical_dom_sf"/>
</dbReference>
<dbReference type="InterPro" id="IPR027417">
    <property type="entry name" value="P-loop_NTPase"/>
</dbReference>
<sequence length="992" mass="107396">MEFRLLGSLEVQADGRRLVVGGVRSQLVLVGLLLAAGRTVSVDELVELVWDTEPPTTARKQLQTVVSRLRRLFATHPGAVLSTDPAGYRLDVDRARTDLGRFTTGLATARALVTGGDLTGAAAAFRAALALWRGPALVGLPGQAVALHAHRLDELRLAALEECGEVELRLGRHRQVLPELQTLAGAHPLRERITGLLMRALAADGRHAEAITVYHERAATLRDELGVEPGPELRAVYLTTIGGDGHTVVAPAPEPPPPRALPRPPRRLVGRDRLLAELTDDVRPRLLLIDGMPGVGKSALAITLAYRLAAGARDGQLYIDLHGHSERAPASRYDALGTLLEQVRPAPDAMPDTEAGRLAGWHAGMAARGGVVVLDNAASAEQVEPLLPAGAGWVTIVTSRHRLAPIDGARQLSLPPLDLADGVDLLRQSAGRHDAEVTEGQREVVRLCGRLPLAIRLAGHRLKHRPHWTFEMLADQLRDAPAPLHVSAERHSVAAAFAWSYRQLTAEEQLLFRRVGLHPSGHFEDWAAAALADLPVDETRRLLDQLVEVNLVEADVPGRFRMHDLLQAFAATLVDEPERGAAVDRMLDHYLRTTADANRHREFGDNVEHPMLNLTGRPFTDEHDRLAWMRTYWPTVAAVADLAHRSGAHLHACLLFRAASPFTLGHGHNATAVQLGQQALESARRLGTDDLRAMCHRIIAGHLLRLGHHSACRAHLGRAADLYHRLGDARLLSTVYANLSVVSRYEGRLSEALDSALTAETYAAAAGTPGRLAYARLQAGTAARYLGRYEVALRHLRRTATAVWPHHRVGLGSALMELGCVHRDLGHPRVAALLLRRAAALKRQGSNIASAVEASSEYGRLLVTTGDPESALRIQQAVYDTVRELRDGFFEPAIGNDIGETLTALGRTVEAGAAHETALRQAKERRLRYEEARAWAGLAAALRRTDPGRAESAAATAYDLFIGAGMRPEEASAALSGGRRAGAQLDDGRAPC</sequence>
<comment type="similarity">
    <text evidence="1">Belongs to the AfsR/DnrI/RedD regulatory family.</text>
</comment>
<dbReference type="EMBL" id="BONC01000064">
    <property type="protein sequence ID" value="GIF60295.1"/>
    <property type="molecule type" value="Genomic_DNA"/>
</dbReference>
<dbReference type="Gene3D" id="1.25.40.10">
    <property type="entry name" value="Tetratricopeptide repeat domain"/>
    <property type="match status" value="3"/>
</dbReference>
<comment type="caution">
    <text evidence="8">The sequence shown here is derived from an EMBL/GenBank/DDBJ whole genome shotgun (WGS) entry which is preliminary data.</text>
</comment>
<gene>
    <name evidence="8" type="ORF">Air01nite_63900</name>
</gene>
<evidence type="ECO:0000256" key="2">
    <source>
        <dbReference type="ARBA" id="ARBA00023015"/>
    </source>
</evidence>
<dbReference type="PANTHER" id="PTHR35807:SF1">
    <property type="entry name" value="TRANSCRIPTIONAL REGULATOR REDD"/>
    <property type="match status" value="1"/>
</dbReference>
<dbReference type="InterPro" id="IPR042197">
    <property type="entry name" value="Apaf_helical"/>
</dbReference>
<dbReference type="SUPFAM" id="SSF48452">
    <property type="entry name" value="TPR-like"/>
    <property type="match status" value="3"/>
</dbReference>
<evidence type="ECO:0000256" key="3">
    <source>
        <dbReference type="ARBA" id="ARBA00023125"/>
    </source>
</evidence>
<dbReference type="Pfam" id="PF03704">
    <property type="entry name" value="BTAD"/>
    <property type="match status" value="1"/>
</dbReference>
<dbReference type="SUPFAM" id="SSF46894">
    <property type="entry name" value="C-terminal effector domain of the bipartite response regulators"/>
    <property type="match status" value="1"/>
</dbReference>
<dbReference type="Gene3D" id="1.10.8.430">
    <property type="entry name" value="Helical domain of apoptotic protease-activating factors"/>
    <property type="match status" value="1"/>
</dbReference>
<dbReference type="InterPro" id="IPR001867">
    <property type="entry name" value="OmpR/PhoB-type_DNA-bd"/>
</dbReference>
<dbReference type="InterPro" id="IPR051677">
    <property type="entry name" value="AfsR-DnrI-RedD_regulator"/>
</dbReference>
<feature type="compositionally biased region" description="Low complexity" evidence="6">
    <location>
        <begin position="973"/>
        <end position="983"/>
    </location>
</feature>
<dbReference type="Pfam" id="PF00486">
    <property type="entry name" value="Trans_reg_C"/>
    <property type="match status" value="1"/>
</dbReference>
<accession>A0ABQ4CD88</accession>
<evidence type="ECO:0000256" key="5">
    <source>
        <dbReference type="PROSITE-ProRule" id="PRU01091"/>
    </source>
</evidence>
<dbReference type="SUPFAM" id="SSF52540">
    <property type="entry name" value="P-loop containing nucleoside triphosphate hydrolases"/>
    <property type="match status" value="1"/>
</dbReference>
<dbReference type="Gene3D" id="1.10.10.10">
    <property type="entry name" value="Winged helix-like DNA-binding domain superfamily/Winged helix DNA-binding domain"/>
    <property type="match status" value="1"/>
</dbReference>
<evidence type="ECO:0000256" key="4">
    <source>
        <dbReference type="ARBA" id="ARBA00023163"/>
    </source>
</evidence>
<dbReference type="Proteomes" id="UP000624325">
    <property type="component" value="Unassembled WGS sequence"/>
</dbReference>
<keyword evidence="2" id="KW-0805">Transcription regulation</keyword>
<name>A0ABQ4CD88_9ACTN</name>
<dbReference type="CDD" id="cd15831">
    <property type="entry name" value="BTAD"/>
    <property type="match status" value="1"/>
</dbReference>
<dbReference type="InterPro" id="IPR036388">
    <property type="entry name" value="WH-like_DNA-bd_sf"/>
</dbReference>
<reference evidence="8 9" key="1">
    <citation type="submission" date="2021-01" db="EMBL/GenBank/DDBJ databases">
        <title>Whole genome shotgun sequence of Asanoa iriomotensis NBRC 100142.</title>
        <authorList>
            <person name="Komaki H."/>
            <person name="Tamura T."/>
        </authorList>
    </citation>
    <scope>NUCLEOTIDE SEQUENCE [LARGE SCALE GENOMIC DNA]</scope>
    <source>
        <strain evidence="8 9">NBRC 100142</strain>
    </source>
</reference>
<dbReference type="InterPro" id="IPR003593">
    <property type="entry name" value="AAA+_ATPase"/>
</dbReference>
<feature type="domain" description="OmpR/PhoB-type" evidence="7">
    <location>
        <begin position="1"/>
        <end position="92"/>
    </location>
</feature>